<reference evidence="1" key="2">
    <citation type="submission" date="2022-06" db="UniProtKB">
        <authorList>
            <consortium name="EnsemblMetazoa"/>
        </authorList>
    </citation>
    <scope>IDENTIFICATION</scope>
    <source>
        <strain evidence="1">PS312</strain>
    </source>
</reference>
<reference evidence="2" key="1">
    <citation type="journal article" date="2008" name="Nat. Genet.">
        <title>The Pristionchus pacificus genome provides a unique perspective on nematode lifestyle and parasitism.</title>
        <authorList>
            <person name="Dieterich C."/>
            <person name="Clifton S.W."/>
            <person name="Schuster L.N."/>
            <person name="Chinwalla A."/>
            <person name="Delehaunty K."/>
            <person name="Dinkelacker I."/>
            <person name="Fulton L."/>
            <person name="Fulton R."/>
            <person name="Godfrey J."/>
            <person name="Minx P."/>
            <person name="Mitreva M."/>
            <person name="Roeseler W."/>
            <person name="Tian H."/>
            <person name="Witte H."/>
            <person name="Yang S.P."/>
            <person name="Wilson R.K."/>
            <person name="Sommer R.J."/>
        </authorList>
    </citation>
    <scope>NUCLEOTIDE SEQUENCE [LARGE SCALE GENOMIC DNA]</scope>
    <source>
        <strain evidence="2">PS312</strain>
    </source>
</reference>
<evidence type="ECO:0000313" key="1">
    <source>
        <dbReference type="EnsemblMetazoa" id="PPA39443.1"/>
    </source>
</evidence>
<dbReference type="EnsemblMetazoa" id="PPA39443.1">
    <property type="protein sequence ID" value="PPA39443.1"/>
    <property type="gene ID" value="WBGene00277812"/>
</dbReference>
<evidence type="ECO:0000313" key="2">
    <source>
        <dbReference type="Proteomes" id="UP000005239"/>
    </source>
</evidence>
<proteinExistence type="predicted"/>
<keyword evidence="2" id="KW-1185">Reference proteome</keyword>
<sequence length="116" mass="13647">MHCSMNKCRYCMTHTGHSRPEVEKAAEKEERESLPLSVLKQDFDRDFVFMISRTCDIQPESTISYALSKKDNKKLERLRERLRSQIEGFPAAEVVIKKRIQYTQGETRQENAYCKV</sequence>
<protein>
    <submittedName>
        <fullName evidence="1">Uncharacterized protein</fullName>
    </submittedName>
</protein>
<gene>
    <name evidence="1" type="primary">WBGene00277812</name>
</gene>
<dbReference type="Proteomes" id="UP000005239">
    <property type="component" value="Unassembled WGS sequence"/>
</dbReference>
<organism evidence="1 2">
    <name type="scientific">Pristionchus pacificus</name>
    <name type="common">Parasitic nematode worm</name>
    <dbReference type="NCBI Taxonomy" id="54126"/>
    <lineage>
        <taxon>Eukaryota</taxon>
        <taxon>Metazoa</taxon>
        <taxon>Ecdysozoa</taxon>
        <taxon>Nematoda</taxon>
        <taxon>Chromadorea</taxon>
        <taxon>Rhabditida</taxon>
        <taxon>Rhabditina</taxon>
        <taxon>Diplogasteromorpha</taxon>
        <taxon>Diplogasteroidea</taxon>
        <taxon>Neodiplogasteridae</taxon>
        <taxon>Pristionchus</taxon>
    </lineage>
</organism>
<accession>A0A2A6D0T3</accession>
<dbReference type="AlphaFoldDB" id="A0A2A6D0T3"/>
<name>A0A2A6D0T3_PRIPA</name>
<accession>A0A8R1YYH5</accession>